<dbReference type="InterPro" id="IPR002893">
    <property type="entry name" value="Znf_MYND"/>
</dbReference>
<sequence length="352" mass="39992">MCLRRRHVNTACPFQSFRRFVQQKTHRLVVMDVQLSAKAKAQALLSTIGTKDDPAEVFFGLLPTPEEIHGVTNADTHDSMNKRFANVLDAVNLFLQKQVRESEDPDFAYIFTSVAEATFKEPKSWMKCLRNSMAYVALMNSRDGEASSQGTKKDRLLAYYLWRLHGAKDKTSPVQNPASTRPTATVDVASHDILPSSRTRRGSCSNCGNTQATSWCSGCCIIKSGNLVFANFYCDRDCMKAHWKTHKPSCREARALRRATTIFTELWFEDLRITNGWDIESVTEENGLIEMKIMSEELRAYLGRVPFRPLPRHLVESEEQALASVSAGTCEDVVEGRRLFFELFIRRKESPF</sequence>
<reference evidence="6 7" key="1">
    <citation type="submission" date="2024-03" db="EMBL/GenBank/DDBJ databases">
        <title>A high-quality draft genome sequence of Diaporthe vaccinii, a causative agent of upright dieback and viscid rot disease in cranberry plants.</title>
        <authorList>
            <person name="Sarrasin M."/>
            <person name="Lang B.F."/>
            <person name="Burger G."/>
        </authorList>
    </citation>
    <scope>NUCLEOTIDE SEQUENCE [LARGE SCALE GENOMIC DNA]</scope>
    <source>
        <strain evidence="6 7">IS7</strain>
    </source>
</reference>
<proteinExistence type="predicted"/>
<keyword evidence="7" id="KW-1185">Reference proteome</keyword>
<evidence type="ECO:0000256" key="3">
    <source>
        <dbReference type="ARBA" id="ARBA00022833"/>
    </source>
</evidence>
<name>A0ABR4E2U6_9PEZI</name>
<dbReference type="Gene3D" id="6.10.140.2220">
    <property type="match status" value="1"/>
</dbReference>
<dbReference type="EMBL" id="JBAWTH010000109">
    <property type="protein sequence ID" value="KAL2276744.1"/>
    <property type="molecule type" value="Genomic_DNA"/>
</dbReference>
<accession>A0ABR4E2U6</accession>
<protein>
    <recommendedName>
        <fullName evidence="5">MYND-type domain-containing protein</fullName>
    </recommendedName>
</protein>
<evidence type="ECO:0000256" key="4">
    <source>
        <dbReference type="PROSITE-ProRule" id="PRU00134"/>
    </source>
</evidence>
<keyword evidence="2 4" id="KW-0863">Zinc-finger</keyword>
<feature type="domain" description="MYND-type" evidence="5">
    <location>
        <begin position="204"/>
        <end position="250"/>
    </location>
</feature>
<comment type="caution">
    <text evidence="6">The sequence shown here is derived from an EMBL/GenBank/DDBJ whole genome shotgun (WGS) entry which is preliminary data.</text>
</comment>
<keyword evidence="3" id="KW-0862">Zinc</keyword>
<gene>
    <name evidence="6" type="ORF">FJTKL_00517</name>
</gene>
<evidence type="ECO:0000313" key="7">
    <source>
        <dbReference type="Proteomes" id="UP001600888"/>
    </source>
</evidence>
<organism evidence="6 7">
    <name type="scientific">Diaporthe vaccinii</name>
    <dbReference type="NCBI Taxonomy" id="105482"/>
    <lineage>
        <taxon>Eukaryota</taxon>
        <taxon>Fungi</taxon>
        <taxon>Dikarya</taxon>
        <taxon>Ascomycota</taxon>
        <taxon>Pezizomycotina</taxon>
        <taxon>Sordariomycetes</taxon>
        <taxon>Sordariomycetidae</taxon>
        <taxon>Diaporthales</taxon>
        <taxon>Diaporthaceae</taxon>
        <taxon>Diaporthe</taxon>
        <taxon>Diaporthe eres species complex</taxon>
    </lineage>
</organism>
<dbReference type="Proteomes" id="UP001600888">
    <property type="component" value="Unassembled WGS sequence"/>
</dbReference>
<evidence type="ECO:0000256" key="1">
    <source>
        <dbReference type="ARBA" id="ARBA00022723"/>
    </source>
</evidence>
<dbReference type="Pfam" id="PF01753">
    <property type="entry name" value="zf-MYND"/>
    <property type="match status" value="1"/>
</dbReference>
<evidence type="ECO:0000259" key="5">
    <source>
        <dbReference type="PROSITE" id="PS50865"/>
    </source>
</evidence>
<evidence type="ECO:0000313" key="6">
    <source>
        <dbReference type="EMBL" id="KAL2276744.1"/>
    </source>
</evidence>
<keyword evidence="1" id="KW-0479">Metal-binding</keyword>
<dbReference type="PROSITE" id="PS50865">
    <property type="entry name" value="ZF_MYND_2"/>
    <property type="match status" value="1"/>
</dbReference>
<evidence type="ECO:0000256" key="2">
    <source>
        <dbReference type="ARBA" id="ARBA00022771"/>
    </source>
</evidence>
<dbReference type="SUPFAM" id="SSF144232">
    <property type="entry name" value="HIT/MYND zinc finger-like"/>
    <property type="match status" value="1"/>
</dbReference>